<accession>A0AAU9TIG4</accession>
<dbReference type="Proteomes" id="UP001153954">
    <property type="component" value="Unassembled WGS sequence"/>
</dbReference>
<name>A0AAU9TIG4_EUPED</name>
<dbReference type="PANTHER" id="PTHR10773">
    <property type="entry name" value="DNA-DIRECTED RNA POLYMERASES I, II, AND III SUBUNIT RPABC2"/>
    <property type="match status" value="1"/>
</dbReference>
<gene>
    <name evidence="3" type="ORF">EEDITHA_LOCUS3242</name>
</gene>
<dbReference type="InterPro" id="IPR011029">
    <property type="entry name" value="DEATH-like_dom_sf"/>
</dbReference>
<sequence length="945" mass="109181">MVVDLNTVSLSALTNDSRNLLSNRLNTKKVLPIVGPDKLSRHRDWRGLASLANLTSEEASSLNECQNKTAKILEKWEGFNNGTATIGRLLLYLQILDRYDIYDDLLQLAKEEKLIVPTNETDNDQVVVAVDGNDEDIITYDDKLLGRPQRYHAYVLYAKEDKDFVDEMLLRMRSEGRSRKQNLSIMSGARSRLLVKLAISTSTGIFSEEQNSSVSQPNFSQRNSTRKFIQVTDAQVQTTAELAVDQHSIREQERYTNPSETEPMPEIRAIIHSTEFHDVIMDCTTQTHHEKIERHDEMTQNQSDTDFSSGSNDLYVPPASDYDTDDCVGSVIEISTQDVTTQQQQQLILDADQNILDQEQSKPKKRKGQVNKNEWKRLKNAKLRLEGKSYVGFEKQESGKYKQTKIKEAKCLGPRCNGHPQPTTVKGGPRQDFKCDLINEDDRKSIHSYFWNLSSWEAKKVYVTGCVLQARPKYRRKTTDVSTSRKNTGFKFYFTLKENGNEVKKRVCRNMFINTLSIGEKTVRSWILSGQLSASKESEEYQTQTSQQRSSIAKSVEEFLNSLPKVESHYCRASSSKLYIEPLWSSLREMYRFYKVECQTQNKIASSWKTFYNTLKIMNLDLYIPKKDQCNTCIQYKTGTCDEETFRKHEQKKQSAREEKTRDKEQSINCPNIETYTVDLQAVLLAPRLNASANYYKTKLKVHNETFLNLSTKDAVCYVWHEAVGGIESDVFASIFTHFLQKEIEKKNLKKITIWSDGCGYQNRNIKLSNALLEMSIKTNIIIEQKYLEVGHTFMEVDSIHSTIEQKLRNRKEVYTPADYIPIINSARQRPSPYETIYLSSDDFYAFEPVYYKSIRPGKKAGDPCVNDVVAFQYTPKGIIHYKLCFQDEWAELPVRPKRLESLPDHPKLYTGPIPIEESKYTHLQELKELIPQDYRPFYENLLHK</sequence>
<dbReference type="Gene3D" id="1.10.533.10">
    <property type="entry name" value="Death Domain, Fas"/>
    <property type="match status" value="1"/>
</dbReference>
<dbReference type="GO" id="GO:0007165">
    <property type="term" value="P:signal transduction"/>
    <property type="evidence" value="ECO:0007669"/>
    <property type="project" value="InterPro"/>
</dbReference>
<evidence type="ECO:0000313" key="4">
    <source>
        <dbReference type="Proteomes" id="UP001153954"/>
    </source>
</evidence>
<dbReference type="AlphaFoldDB" id="A0AAU9TIG4"/>
<evidence type="ECO:0000313" key="3">
    <source>
        <dbReference type="EMBL" id="CAH2086926.1"/>
    </source>
</evidence>
<evidence type="ECO:0000256" key="1">
    <source>
        <dbReference type="SAM" id="MobiDB-lite"/>
    </source>
</evidence>
<comment type="caution">
    <text evidence="3">The sequence shown here is derived from an EMBL/GenBank/DDBJ whole genome shotgun (WGS) entry which is preliminary data.</text>
</comment>
<evidence type="ECO:0000259" key="2">
    <source>
        <dbReference type="PROSITE" id="PS50017"/>
    </source>
</evidence>
<feature type="domain" description="Death" evidence="2">
    <location>
        <begin position="44"/>
        <end position="109"/>
    </location>
</feature>
<protein>
    <recommendedName>
        <fullName evidence="2">Death domain-containing protein</fullName>
    </recommendedName>
</protein>
<dbReference type="InterPro" id="IPR057191">
    <property type="entry name" value="DUF7869"/>
</dbReference>
<reference evidence="3" key="1">
    <citation type="submission" date="2022-03" db="EMBL/GenBank/DDBJ databases">
        <authorList>
            <person name="Tunstrom K."/>
        </authorList>
    </citation>
    <scope>NUCLEOTIDE SEQUENCE</scope>
</reference>
<feature type="region of interest" description="Disordered" evidence="1">
    <location>
        <begin position="242"/>
        <end position="263"/>
    </location>
</feature>
<dbReference type="InterPro" id="IPR000488">
    <property type="entry name" value="Death_dom"/>
</dbReference>
<dbReference type="SUPFAM" id="SSF47986">
    <property type="entry name" value="DEATH domain"/>
    <property type="match status" value="1"/>
</dbReference>
<dbReference type="EMBL" id="CAKOGL010000005">
    <property type="protein sequence ID" value="CAH2086926.1"/>
    <property type="molecule type" value="Genomic_DNA"/>
</dbReference>
<proteinExistence type="predicted"/>
<dbReference type="PANTHER" id="PTHR10773:SF19">
    <property type="match status" value="1"/>
</dbReference>
<dbReference type="Pfam" id="PF25273">
    <property type="entry name" value="DUF7869"/>
    <property type="match status" value="1"/>
</dbReference>
<organism evidence="3 4">
    <name type="scientific">Euphydryas editha</name>
    <name type="common">Edith's checkerspot</name>
    <dbReference type="NCBI Taxonomy" id="104508"/>
    <lineage>
        <taxon>Eukaryota</taxon>
        <taxon>Metazoa</taxon>
        <taxon>Ecdysozoa</taxon>
        <taxon>Arthropoda</taxon>
        <taxon>Hexapoda</taxon>
        <taxon>Insecta</taxon>
        <taxon>Pterygota</taxon>
        <taxon>Neoptera</taxon>
        <taxon>Endopterygota</taxon>
        <taxon>Lepidoptera</taxon>
        <taxon>Glossata</taxon>
        <taxon>Ditrysia</taxon>
        <taxon>Papilionoidea</taxon>
        <taxon>Nymphalidae</taxon>
        <taxon>Nymphalinae</taxon>
        <taxon>Euphydryas</taxon>
    </lineage>
</organism>
<dbReference type="PROSITE" id="PS50017">
    <property type="entry name" value="DEATH_DOMAIN"/>
    <property type="match status" value="1"/>
</dbReference>
<keyword evidence="4" id="KW-1185">Reference proteome</keyword>